<keyword evidence="5 8" id="KW-1133">Transmembrane helix</keyword>
<feature type="domain" description="Palmitoyltransferase DHHC" evidence="10">
    <location>
        <begin position="163"/>
        <end position="280"/>
    </location>
</feature>
<evidence type="ECO:0000313" key="12">
    <source>
        <dbReference type="Proteomes" id="UP001634007"/>
    </source>
</evidence>
<dbReference type="EMBL" id="JBJKBG010000002">
    <property type="protein sequence ID" value="KAL3751987.1"/>
    <property type="molecule type" value="Genomic_DNA"/>
</dbReference>
<evidence type="ECO:0000256" key="3">
    <source>
        <dbReference type="ARBA" id="ARBA00022679"/>
    </source>
</evidence>
<feature type="transmembrane region" description="Helical" evidence="8">
    <location>
        <begin position="250"/>
        <end position="277"/>
    </location>
</feature>
<feature type="transmembrane region" description="Helical" evidence="8">
    <location>
        <begin position="207"/>
        <end position="230"/>
    </location>
</feature>
<evidence type="ECO:0000313" key="11">
    <source>
        <dbReference type="EMBL" id="KAL3751988.1"/>
    </source>
</evidence>
<comment type="similarity">
    <text evidence="2 8">Belongs to the DHHC palmitoyltransferase family.</text>
</comment>
<dbReference type="Pfam" id="PF01529">
    <property type="entry name" value="DHHC"/>
    <property type="match status" value="1"/>
</dbReference>
<evidence type="ECO:0000256" key="6">
    <source>
        <dbReference type="ARBA" id="ARBA00023136"/>
    </source>
</evidence>
<evidence type="ECO:0000259" key="10">
    <source>
        <dbReference type="Pfam" id="PF01529"/>
    </source>
</evidence>
<dbReference type="PROSITE" id="PS50216">
    <property type="entry name" value="DHHC"/>
    <property type="match status" value="1"/>
</dbReference>
<dbReference type="PANTHER" id="PTHR22883:SF324">
    <property type="entry name" value="S-ACYLTRANSFERASE"/>
    <property type="match status" value="1"/>
</dbReference>
<evidence type="ECO:0000256" key="5">
    <source>
        <dbReference type="ARBA" id="ARBA00022989"/>
    </source>
</evidence>
<reference evidence="11 12" key="1">
    <citation type="submission" date="2024-11" db="EMBL/GenBank/DDBJ databases">
        <title>Chromosome-level genome assembly of Eucalyptus globulus Labill. provides insights into its genome evolution.</title>
        <authorList>
            <person name="Li X."/>
        </authorList>
    </citation>
    <scope>NUCLEOTIDE SEQUENCE [LARGE SCALE GENOMIC DNA]</scope>
    <source>
        <strain evidence="11">CL2024</strain>
        <tissue evidence="11">Fresh tender leaves</tissue>
    </source>
</reference>
<feature type="region of interest" description="Disordered" evidence="9">
    <location>
        <begin position="116"/>
        <end position="149"/>
    </location>
</feature>
<feature type="transmembrane region" description="Helical" evidence="8">
    <location>
        <begin position="84"/>
        <end position="107"/>
    </location>
</feature>
<dbReference type="GO" id="GO:0019706">
    <property type="term" value="F:protein-cysteine S-palmitoyltransferase activity"/>
    <property type="evidence" value="ECO:0007669"/>
    <property type="project" value="UniProtKB-EC"/>
</dbReference>
<comment type="catalytic activity">
    <reaction evidence="8">
        <text>L-cysteinyl-[protein] + hexadecanoyl-CoA = S-hexadecanoyl-L-cysteinyl-[protein] + CoA</text>
        <dbReference type="Rhea" id="RHEA:36683"/>
        <dbReference type="Rhea" id="RHEA-COMP:10131"/>
        <dbReference type="Rhea" id="RHEA-COMP:11032"/>
        <dbReference type="ChEBI" id="CHEBI:29950"/>
        <dbReference type="ChEBI" id="CHEBI:57287"/>
        <dbReference type="ChEBI" id="CHEBI:57379"/>
        <dbReference type="ChEBI" id="CHEBI:74151"/>
        <dbReference type="EC" id="2.3.1.225"/>
    </reaction>
</comment>
<evidence type="ECO:0000256" key="8">
    <source>
        <dbReference type="RuleBase" id="RU079119"/>
    </source>
</evidence>
<feature type="transmembrane region" description="Helical" evidence="8">
    <location>
        <begin position="55"/>
        <end position="78"/>
    </location>
</feature>
<evidence type="ECO:0000256" key="9">
    <source>
        <dbReference type="SAM" id="MobiDB-lite"/>
    </source>
</evidence>
<keyword evidence="3 8" id="KW-0808">Transferase</keyword>
<evidence type="ECO:0000256" key="1">
    <source>
        <dbReference type="ARBA" id="ARBA00004127"/>
    </source>
</evidence>
<comment type="subcellular location">
    <subcellularLocation>
        <location evidence="1">Endomembrane system</location>
        <topology evidence="1">Multi-pass membrane protein</topology>
    </subcellularLocation>
</comment>
<evidence type="ECO:0000256" key="4">
    <source>
        <dbReference type="ARBA" id="ARBA00022692"/>
    </source>
</evidence>
<dbReference type="AlphaFoldDB" id="A0ABD3LN06"/>
<dbReference type="EC" id="2.3.1.225" evidence="8"/>
<organism evidence="11 12">
    <name type="scientific">Eucalyptus globulus</name>
    <name type="common">Tasmanian blue gum</name>
    <dbReference type="NCBI Taxonomy" id="34317"/>
    <lineage>
        <taxon>Eukaryota</taxon>
        <taxon>Viridiplantae</taxon>
        <taxon>Streptophyta</taxon>
        <taxon>Embryophyta</taxon>
        <taxon>Tracheophyta</taxon>
        <taxon>Spermatophyta</taxon>
        <taxon>Magnoliopsida</taxon>
        <taxon>eudicotyledons</taxon>
        <taxon>Gunneridae</taxon>
        <taxon>Pentapetalae</taxon>
        <taxon>rosids</taxon>
        <taxon>malvids</taxon>
        <taxon>Myrtales</taxon>
        <taxon>Myrtaceae</taxon>
        <taxon>Myrtoideae</taxon>
        <taxon>Eucalypteae</taxon>
        <taxon>Eucalyptus</taxon>
    </lineage>
</organism>
<proteinExistence type="inferred from homology"/>
<dbReference type="EMBL" id="JBJKBG010000002">
    <property type="protein sequence ID" value="KAL3751988.1"/>
    <property type="molecule type" value="Genomic_DNA"/>
</dbReference>
<dbReference type="PANTHER" id="PTHR22883">
    <property type="entry name" value="ZINC FINGER DHHC DOMAIN CONTAINING PROTEIN"/>
    <property type="match status" value="1"/>
</dbReference>
<dbReference type="Proteomes" id="UP001634007">
    <property type="component" value="Unassembled WGS sequence"/>
</dbReference>
<gene>
    <name evidence="11" type="ORF">ACJRO7_012758</name>
</gene>
<sequence>MQDRMYANAVPPHLSESNRRIIDGGPSLRVYQTWKGSNRFCCGGRLIFGPDARSLLLTVFLIVTPVILFCTFVSQRLFHEFDDHVGIIIVAISAVFTLYIVILLFLTSGRDPGIIPRSLHPPEPEDEADGSNLSADWSGSRISAPSLPPTKDVTVRGMVVKVKYCQTCMLYRPPRCSHCSICNNCVERFDHHCPWVGQCIGKRNYRFFFMFISSTTLLCLYVFAFCWVNISKTMDEYQCDLWRALAKSPMSGILIVYTFIAAWFVGGLTGFHLYLIITNQVPFSLCLQMFGLALAVLFTSDYRIITFLVQTTYENFRYRYDCKMNPYNRGCTGNLWEIFFSKIPPSKNNFRAKVKGETSVYNPVSVGPTTSLEIPKTSFDVEMGKRQAVAAEDLEDIQSQIDSVGGLERCGTQPPHTKWEQKNNWEITPDMRMLAAEFGMQYGPSPTEREKIHGDQ</sequence>
<dbReference type="GO" id="GO:0012505">
    <property type="term" value="C:endomembrane system"/>
    <property type="evidence" value="ECO:0007669"/>
    <property type="project" value="UniProtKB-SubCell"/>
</dbReference>
<keyword evidence="7 8" id="KW-0012">Acyltransferase</keyword>
<dbReference type="InterPro" id="IPR001594">
    <property type="entry name" value="Palmitoyltrfase_DHHC"/>
</dbReference>
<evidence type="ECO:0000256" key="7">
    <source>
        <dbReference type="ARBA" id="ARBA00023315"/>
    </source>
</evidence>
<keyword evidence="6 8" id="KW-0472">Membrane</keyword>
<accession>A0ABD3LN06</accession>
<comment type="caution">
    <text evidence="11">The sequence shown here is derived from an EMBL/GenBank/DDBJ whole genome shotgun (WGS) entry which is preliminary data.</text>
</comment>
<feature type="transmembrane region" description="Helical" evidence="8">
    <location>
        <begin position="289"/>
        <end position="309"/>
    </location>
</feature>
<keyword evidence="4 8" id="KW-0812">Transmembrane</keyword>
<evidence type="ECO:0000256" key="2">
    <source>
        <dbReference type="ARBA" id="ARBA00008574"/>
    </source>
</evidence>
<feature type="compositionally biased region" description="Polar residues" evidence="9">
    <location>
        <begin position="131"/>
        <end position="143"/>
    </location>
</feature>
<protein>
    <recommendedName>
        <fullName evidence="8">S-acyltransferase</fullName>
        <ecNumber evidence="8">2.3.1.225</ecNumber>
    </recommendedName>
    <alternativeName>
        <fullName evidence="8">Palmitoyltransferase</fullName>
    </alternativeName>
</protein>
<name>A0ABD3LN06_EUCGL</name>
<keyword evidence="12" id="KW-1185">Reference proteome</keyword>
<dbReference type="InterPro" id="IPR039859">
    <property type="entry name" value="PFA4/ZDH16/20/ERF2-like"/>
</dbReference>
<comment type="domain">
    <text evidence="8">The DHHC domain is required for palmitoyltransferase activity.</text>
</comment>